<gene>
    <name evidence="2" type="ORF">A8990_102249</name>
</gene>
<evidence type="ECO:0000313" key="2">
    <source>
        <dbReference type="EMBL" id="REE93162.1"/>
    </source>
</evidence>
<name>A0A3D9SE85_9BACL</name>
<dbReference type="OrthoDB" id="2440830at2"/>
<keyword evidence="1" id="KW-0812">Transmembrane</keyword>
<evidence type="ECO:0000256" key="1">
    <source>
        <dbReference type="SAM" id="Phobius"/>
    </source>
</evidence>
<comment type="caution">
    <text evidence="2">The sequence shown here is derived from an EMBL/GenBank/DDBJ whole genome shotgun (WGS) entry which is preliminary data.</text>
</comment>
<reference evidence="2 3" key="1">
    <citation type="submission" date="2018-08" db="EMBL/GenBank/DDBJ databases">
        <title>Genomic Encyclopedia of Type Strains, Phase III (KMG-III): the genomes of soil and plant-associated and newly described type strains.</title>
        <authorList>
            <person name="Whitman W."/>
        </authorList>
    </citation>
    <scope>NUCLEOTIDE SEQUENCE [LARGE SCALE GENOMIC DNA]</scope>
    <source>
        <strain evidence="2 3">CGMCC 1.10966</strain>
    </source>
</reference>
<dbReference type="EMBL" id="QTTN01000002">
    <property type="protein sequence ID" value="REE93162.1"/>
    <property type="molecule type" value="Genomic_DNA"/>
</dbReference>
<keyword evidence="1" id="KW-0472">Membrane</keyword>
<accession>A0A3D9SE85</accession>
<protein>
    <submittedName>
        <fullName evidence="2">Uncharacterized protein</fullName>
    </submittedName>
</protein>
<keyword evidence="1" id="KW-1133">Transmembrane helix</keyword>
<dbReference type="AlphaFoldDB" id="A0A3D9SE85"/>
<keyword evidence="3" id="KW-1185">Reference proteome</keyword>
<sequence length="75" mass="8761">MLWIAIIAAAGAAYYEYPKLRRARQFKELWMFSLLLAFSLMLCVAQKRHWPIPNPLDWITAVYKPMSNAILSVFN</sequence>
<feature type="transmembrane region" description="Helical" evidence="1">
    <location>
        <begin position="29"/>
        <end position="45"/>
    </location>
</feature>
<dbReference type="RefSeq" id="WP_116187607.1">
    <property type="nucleotide sequence ID" value="NZ_QTTN01000002.1"/>
</dbReference>
<dbReference type="Proteomes" id="UP000256304">
    <property type="component" value="Unassembled WGS sequence"/>
</dbReference>
<organism evidence="2 3">
    <name type="scientific">Paenibacillus taihuensis</name>
    <dbReference type="NCBI Taxonomy" id="1156355"/>
    <lineage>
        <taxon>Bacteria</taxon>
        <taxon>Bacillati</taxon>
        <taxon>Bacillota</taxon>
        <taxon>Bacilli</taxon>
        <taxon>Bacillales</taxon>
        <taxon>Paenibacillaceae</taxon>
        <taxon>Paenibacillus</taxon>
    </lineage>
</organism>
<proteinExistence type="predicted"/>
<evidence type="ECO:0000313" key="3">
    <source>
        <dbReference type="Proteomes" id="UP000256304"/>
    </source>
</evidence>